<proteinExistence type="inferred from homology"/>
<keyword evidence="4" id="KW-0804">Transcription</keyword>
<comment type="similarity">
    <text evidence="1">Belongs to the LysR transcriptional regulatory family.</text>
</comment>
<sequence>MIELYQLMQLVSIEKYGTLSKAAEALHLSQPALTRSMQKLENELQVSLFHRQKNKIEFNSNGKMALEYARKILDQIQAMTKEIRHFDRTQHTIFIGSCAPAPLWEILPTLSDLYPDMTISTEIKECEMLIRGLKDGTYQMIILPYPADLEGVSCTEFRKEHLFFSLPKAHPLSGRKALHLKDLNGETMLLRSRIGFWDRIVQEKMPDTHFLVQEENFAFDELVKASVLPSFTSDLAIKRDGDTPSRISVPILDKEANVSYYCLVNQNNQMVSGSSFVFPRATSSSAP</sequence>
<dbReference type="PRINTS" id="PR00039">
    <property type="entry name" value="HTHLYSR"/>
</dbReference>
<dbReference type="SUPFAM" id="SSF53850">
    <property type="entry name" value="Periplasmic binding protein-like II"/>
    <property type="match status" value="1"/>
</dbReference>
<dbReference type="Gene3D" id="3.40.190.10">
    <property type="entry name" value="Periplasmic binding protein-like II"/>
    <property type="match status" value="2"/>
</dbReference>
<evidence type="ECO:0000313" key="6">
    <source>
        <dbReference type="EMBL" id="MBY0757511.1"/>
    </source>
</evidence>
<dbReference type="Pfam" id="PF00126">
    <property type="entry name" value="HTH_1"/>
    <property type="match status" value="1"/>
</dbReference>
<reference evidence="6 7" key="1">
    <citation type="journal article" date="2020" name="New Microbes New Infect">
        <title>Sellimonas caecigallum sp. nov., description and genome sequence of a new member of the Sellimonas genus isolated from the cecum of feral chicken.</title>
        <authorList>
            <person name="Wongkuna S."/>
            <person name="Ghimire S."/>
            <person name="Antony L."/>
            <person name="Chankhamhaengdecha S."/>
            <person name="Janvilisri T."/>
            <person name="Scaria J."/>
        </authorList>
    </citation>
    <scope>NUCLEOTIDE SEQUENCE [LARGE SCALE GENOMIC DNA]</scope>
    <source>
        <strain evidence="6 7">SW451</strain>
    </source>
</reference>
<dbReference type="EMBL" id="VIRV01000001">
    <property type="protein sequence ID" value="MBY0757511.1"/>
    <property type="molecule type" value="Genomic_DNA"/>
</dbReference>
<keyword evidence="7" id="KW-1185">Reference proteome</keyword>
<protein>
    <submittedName>
        <fullName evidence="6">LysR family transcriptional regulator</fullName>
    </submittedName>
</protein>
<keyword evidence="2" id="KW-0805">Transcription regulation</keyword>
<dbReference type="InterPro" id="IPR000847">
    <property type="entry name" value="LysR_HTH_N"/>
</dbReference>
<dbReference type="RefSeq" id="WP_221919085.1">
    <property type="nucleotide sequence ID" value="NZ_CP173660.1"/>
</dbReference>
<keyword evidence="3" id="KW-0238">DNA-binding</keyword>
<organism evidence="6 7">
    <name type="scientific">Sellimonas caecigallum</name>
    <dbReference type="NCBI Taxonomy" id="2592333"/>
    <lineage>
        <taxon>Bacteria</taxon>
        <taxon>Bacillati</taxon>
        <taxon>Bacillota</taxon>
        <taxon>Clostridia</taxon>
        <taxon>Lachnospirales</taxon>
        <taxon>Lachnospiraceae</taxon>
        <taxon>Sellimonas</taxon>
    </lineage>
</organism>
<gene>
    <name evidence="6" type="ORF">FLB61_00040</name>
</gene>
<comment type="caution">
    <text evidence="6">The sequence shown here is derived from an EMBL/GenBank/DDBJ whole genome shotgun (WGS) entry which is preliminary data.</text>
</comment>
<dbReference type="SUPFAM" id="SSF46785">
    <property type="entry name" value="Winged helix' DNA-binding domain"/>
    <property type="match status" value="1"/>
</dbReference>
<dbReference type="InterPro" id="IPR036390">
    <property type="entry name" value="WH_DNA-bd_sf"/>
</dbReference>
<name>A0ABS7L358_9FIRM</name>
<dbReference type="InterPro" id="IPR036388">
    <property type="entry name" value="WH-like_DNA-bd_sf"/>
</dbReference>
<dbReference type="Proteomes" id="UP000779049">
    <property type="component" value="Unassembled WGS sequence"/>
</dbReference>
<dbReference type="PROSITE" id="PS50931">
    <property type="entry name" value="HTH_LYSR"/>
    <property type="match status" value="1"/>
</dbReference>
<dbReference type="CDD" id="cd05466">
    <property type="entry name" value="PBP2_LTTR_substrate"/>
    <property type="match status" value="1"/>
</dbReference>
<evidence type="ECO:0000313" key="7">
    <source>
        <dbReference type="Proteomes" id="UP000779049"/>
    </source>
</evidence>
<evidence type="ECO:0000256" key="1">
    <source>
        <dbReference type="ARBA" id="ARBA00009437"/>
    </source>
</evidence>
<evidence type="ECO:0000259" key="5">
    <source>
        <dbReference type="PROSITE" id="PS50931"/>
    </source>
</evidence>
<evidence type="ECO:0000256" key="4">
    <source>
        <dbReference type="ARBA" id="ARBA00023163"/>
    </source>
</evidence>
<dbReference type="InterPro" id="IPR005119">
    <property type="entry name" value="LysR_subst-bd"/>
</dbReference>
<dbReference type="Pfam" id="PF03466">
    <property type="entry name" value="LysR_substrate"/>
    <property type="match status" value="1"/>
</dbReference>
<evidence type="ECO:0000256" key="2">
    <source>
        <dbReference type="ARBA" id="ARBA00023015"/>
    </source>
</evidence>
<dbReference type="PANTHER" id="PTHR30346:SF28">
    <property type="entry name" value="HTH-TYPE TRANSCRIPTIONAL REGULATOR CYNR"/>
    <property type="match status" value="1"/>
</dbReference>
<dbReference type="PANTHER" id="PTHR30346">
    <property type="entry name" value="TRANSCRIPTIONAL DUAL REGULATOR HCAR-RELATED"/>
    <property type="match status" value="1"/>
</dbReference>
<evidence type="ECO:0000256" key="3">
    <source>
        <dbReference type="ARBA" id="ARBA00023125"/>
    </source>
</evidence>
<dbReference type="Gene3D" id="1.10.10.10">
    <property type="entry name" value="Winged helix-like DNA-binding domain superfamily/Winged helix DNA-binding domain"/>
    <property type="match status" value="1"/>
</dbReference>
<accession>A0ABS7L358</accession>
<feature type="domain" description="HTH lysR-type" evidence="5">
    <location>
        <begin position="2"/>
        <end position="59"/>
    </location>
</feature>